<name>A0A060HPA4_9ARCH</name>
<dbReference type="KEGG" id="nvn:NVIE_026750"/>
<gene>
    <name evidence="2" type="ORF">NVIE_026750</name>
</gene>
<dbReference type="STRING" id="926571.NVIE_026750"/>
<dbReference type="EMBL" id="CP007536">
    <property type="protein sequence ID" value="AIC16945.1"/>
    <property type="molecule type" value="Genomic_DNA"/>
</dbReference>
<dbReference type="Proteomes" id="UP000027093">
    <property type="component" value="Chromosome"/>
</dbReference>
<sequence length="88" mass="10128">MDHINREEFQNFRQDAGEHFKMLHECDRRIERKIDELAALLEPVLDEHAQSMESRRGRREVKMLAIGAALGAFFSAVTAAMLLLFQLG</sequence>
<dbReference type="HOGENOM" id="CLU_2461875_0_0_2"/>
<protein>
    <submittedName>
        <fullName evidence="2">Uncharacterized protein</fullName>
    </submittedName>
</protein>
<reference evidence="2 3" key="1">
    <citation type="journal article" date="2014" name="Int. J. Syst. Evol. Microbiol.">
        <title>Nitrososphaera viennensis gen. nov., sp. nov., an aerobic and mesophilic, ammonia-oxidizing archaeon from soil and a member of the archaeal phylum Thaumarchaeota.</title>
        <authorList>
            <person name="Stieglmeier M."/>
            <person name="Klingl A."/>
            <person name="Alves R.J."/>
            <person name="Rittmann S.K."/>
            <person name="Melcher M."/>
            <person name="Leisch N."/>
            <person name="Schleper C."/>
        </authorList>
    </citation>
    <scope>NUCLEOTIDE SEQUENCE [LARGE SCALE GENOMIC DNA]</scope>
    <source>
        <strain evidence="2">EN76</strain>
    </source>
</reference>
<dbReference type="RefSeq" id="WP_144239730.1">
    <property type="nucleotide sequence ID" value="NZ_CP007536.1"/>
</dbReference>
<evidence type="ECO:0000256" key="1">
    <source>
        <dbReference type="SAM" id="Phobius"/>
    </source>
</evidence>
<evidence type="ECO:0000313" key="2">
    <source>
        <dbReference type="EMBL" id="AIC16945.1"/>
    </source>
</evidence>
<keyword evidence="1" id="KW-0812">Transmembrane</keyword>
<evidence type="ECO:0000313" key="3">
    <source>
        <dbReference type="Proteomes" id="UP000027093"/>
    </source>
</evidence>
<dbReference type="AlphaFoldDB" id="A0A060HPA4"/>
<dbReference type="GeneID" id="74947910"/>
<feature type="transmembrane region" description="Helical" evidence="1">
    <location>
        <begin position="64"/>
        <end position="85"/>
    </location>
</feature>
<proteinExistence type="predicted"/>
<keyword evidence="1" id="KW-0472">Membrane</keyword>
<keyword evidence="1" id="KW-1133">Transmembrane helix</keyword>
<accession>A0A060HPA4</accession>
<organism evidence="2 3">
    <name type="scientific">Nitrososphaera viennensis EN76</name>
    <dbReference type="NCBI Taxonomy" id="926571"/>
    <lineage>
        <taxon>Archaea</taxon>
        <taxon>Nitrososphaerota</taxon>
        <taxon>Nitrososphaeria</taxon>
        <taxon>Nitrososphaerales</taxon>
        <taxon>Nitrososphaeraceae</taxon>
        <taxon>Nitrososphaera</taxon>
    </lineage>
</organism>
<keyword evidence="3" id="KW-1185">Reference proteome</keyword>